<dbReference type="Proteomes" id="UP000318939">
    <property type="component" value="Plasmid unnamed1"/>
</dbReference>
<reference evidence="1 2" key="2">
    <citation type="journal article" date="2023" name="MicrobiologyOpen">
        <title>Genomics of the tumorigenes clade of the family Rhizobiaceae and description of Rhizobium rhododendri sp. nov.</title>
        <authorList>
            <person name="Kuzmanovic N."/>
            <person name="diCenzo G.C."/>
            <person name="Bunk B."/>
            <person name="Sproeer C."/>
            <person name="Fruehling A."/>
            <person name="Neumann-Schaal M."/>
            <person name="Overmann J."/>
            <person name="Smalla K."/>
        </authorList>
    </citation>
    <scope>NUCLEOTIDE SEQUENCE [LARGE SCALE GENOMIC DNA]</scope>
    <source>
        <strain evidence="2">rho-6.2</strain>
        <plasmid evidence="1 2">unnamed1</plasmid>
    </source>
</reference>
<organism evidence="1 2">
    <name type="scientific">Rhizobium rhododendri</name>
    <dbReference type="NCBI Taxonomy" id="2506430"/>
    <lineage>
        <taxon>Bacteria</taxon>
        <taxon>Pseudomonadati</taxon>
        <taxon>Pseudomonadota</taxon>
        <taxon>Alphaproteobacteria</taxon>
        <taxon>Hyphomicrobiales</taxon>
        <taxon>Rhizobiaceae</taxon>
        <taxon>Rhizobium/Agrobacterium group</taxon>
        <taxon>Rhizobium</taxon>
    </lineage>
</organism>
<dbReference type="SUPFAM" id="SSF159275">
    <property type="entry name" value="PA1994-like"/>
    <property type="match status" value="1"/>
</dbReference>
<proteinExistence type="predicted"/>
<reference evidence="1 2" key="1">
    <citation type="journal article" date="2019" name="Phytopathology">
        <title>A Novel Group of Rhizobium tumorigenes-Like Agrobacteria Associated with Crown Gall Disease of Rhododendron and Blueberry.</title>
        <authorList>
            <person name="Kuzmanovic N."/>
            <person name="Behrens P."/>
            <person name="Idczak E."/>
            <person name="Wagner S."/>
            <person name="Gotz M."/>
            <person name="Sproer C."/>
            <person name="Bunk B."/>
            <person name="Overmann J."/>
            <person name="Smalla K."/>
        </authorList>
    </citation>
    <scope>NUCLEOTIDE SEQUENCE [LARGE SCALE GENOMIC DNA]</scope>
    <source>
        <strain evidence="2">rho-6.2</strain>
    </source>
</reference>
<accession>A0ABY8IQ61</accession>
<geneLocation type="plasmid" evidence="1 2">
    <name>unnamed1</name>
</geneLocation>
<dbReference type="Pfam" id="PF06475">
    <property type="entry name" value="Glycolipid_bind"/>
    <property type="match status" value="1"/>
</dbReference>
<evidence type="ECO:0000313" key="2">
    <source>
        <dbReference type="Proteomes" id="UP000318939"/>
    </source>
</evidence>
<dbReference type="EMBL" id="CP117268">
    <property type="protein sequence ID" value="WFS25861.1"/>
    <property type="molecule type" value="Genomic_DNA"/>
</dbReference>
<sequence>MAVVRWEDWNGNGLEHCVCTDAGEGLILEGVVAGTRHGAYGGYYFVRTDSAFRTREVRVRYVDGPYLHVEADGKGNWRDALKDRPLPDLDGCIDVDIGITPATNTLPIKRLKLQAEASQDITVAYVPLLDQINGDFLPQRAEQRYTCLTPDRRYRYEGLFRAFTAELEIDETGLVLDYPDTFRRVKMTP</sequence>
<protein>
    <submittedName>
        <fullName evidence="1">Glycolipid-binding domain-containing protein</fullName>
    </submittedName>
</protein>
<keyword evidence="1" id="KW-0614">Plasmid</keyword>
<name>A0ABY8IQ61_9HYPH</name>
<dbReference type="InterPro" id="IPR009467">
    <property type="entry name" value="Glycolipid-bd_prot_put"/>
</dbReference>
<keyword evidence="2" id="KW-1185">Reference proteome</keyword>
<evidence type="ECO:0000313" key="1">
    <source>
        <dbReference type="EMBL" id="WFS25861.1"/>
    </source>
</evidence>
<dbReference type="RefSeq" id="WP_142832584.1">
    <property type="nucleotide sequence ID" value="NZ_CP117268.1"/>
</dbReference>
<gene>
    <name evidence="1" type="ORF">PR018_20260</name>
</gene>